<protein>
    <recommendedName>
        <fullName evidence="5">Heat-inducible transcription repressor HrcA</fullName>
    </recommendedName>
</protein>
<accession>A0A1M5Z4L7</accession>
<dbReference type="GO" id="GO:0045892">
    <property type="term" value="P:negative regulation of DNA-templated transcription"/>
    <property type="evidence" value="ECO:0007669"/>
    <property type="project" value="UniProtKB-UniRule"/>
</dbReference>
<comment type="function">
    <text evidence="5">Negative regulator of class I heat shock genes (grpE-dnaK-dnaJ and groELS operons). Prevents heat-shock induction of these operons.</text>
</comment>
<dbReference type="Gene3D" id="1.10.10.10">
    <property type="entry name" value="Winged helix-like DNA-binding domain superfamily/Winged helix DNA-binding domain"/>
    <property type="match status" value="1"/>
</dbReference>
<dbReference type="Pfam" id="PF03444">
    <property type="entry name" value="WHD_HrcA"/>
    <property type="match status" value="1"/>
</dbReference>
<reference evidence="8 9" key="1">
    <citation type="submission" date="2016-11" db="EMBL/GenBank/DDBJ databases">
        <authorList>
            <person name="Jaros S."/>
            <person name="Januszkiewicz K."/>
            <person name="Wedrychowicz H."/>
        </authorList>
    </citation>
    <scope>NUCLEOTIDE SEQUENCE [LARGE SCALE GENOMIC DNA]</scope>
    <source>
        <strain evidence="8 9">DSM 10068</strain>
    </source>
</reference>
<keyword evidence="4 5" id="KW-0804">Transcription</keyword>
<dbReference type="Proteomes" id="UP000183995">
    <property type="component" value="Unassembled WGS sequence"/>
</dbReference>
<dbReference type="InterPro" id="IPR036388">
    <property type="entry name" value="WH-like_DNA-bd_sf"/>
</dbReference>
<dbReference type="Pfam" id="PF01628">
    <property type="entry name" value="HrcA"/>
    <property type="match status" value="1"/>
</dbReference>
<keyword evidence="3 5" id="KW-0346">Stress response</keyword>
<keyword evidence="2 5" id="KW-0805">Transcription regulation</keyword>
<dbReference type="SUPFAM" id="SSF46785">
    <property type="entry name" value="Winged helix' DNA-binding domain"/>
    <property type="match status" value="1"/>
</dbReference>
<dbReference type="OrthoDB" id="9783139at2"/>
<dbReference type="STRING" id="1123282.SAMN02745823_03223"/>
<keyword evidence="1 5" id="KW-0678">Repressor</keyword>
<gene>
    <name evidence="5" type="primary">hrcA</name>
    <name evidence="8" type="ORF">SAMN02745823_03223</name>
</gene>
<proteinExistence type="inferred from homology"/>
<dbReference type="SUPFAM" id="SSF55781">
    <property type="entry name" value="GAF domain-like"/>
    <property type="match status" value="1"/>
</dbReference>
<dbReference type="PANTHER" id="PTHR34824">
    <property type="entry name" value="HEAT-INDUCIBLE TRANSCRIPTION REPRESSOR HRCA"/>
    <property type="match status" value="1"/>
</dbReference>
<dbReference type="PANTHER" id="PTHR34824:SF1">
    <property type="entry name" value="HEAT-INDUCIBLE TRANSCRIPTION REPRESSOR HRCA"/>
    <property type="match status" value="1"/>
</dbReference>
<evidence type="ECO:0000259" key="6">
    <source>
        <dbReference type="Pfam" id="PF01628"/>
    </source>
</evidence>
<keyword evidence="9" id="KW-1185">Reference proteome</keyword>
<dbReference type="InterPro" id="IPR021153">
    <property type="entry name" value="HrcA_C"/>
</dbReference>
<evidence type="ECO:0000313" key="8">
    <source>
        <dbReference type="EMBL" id="SHI19192.1"/>
    </source>
</evidence>
<dbReference type="InterPro" id="IPR036390">
    <property type="entry name" value="WH_DNA-bd_sf"/>
</dbReference>
<evidence type="ECO:0000313" key="9">
    <source>
        <dbReference type="Proteomes" id="UP000183995"/>
    </source>
</evidence>
<dbReference type="GO" id="GO:0003677">
    <property type="term" value="F:DNA binding"/>
    <property type="evidence" value="ECO:0007669"/>
    <property type="project" value="InterPro"/>
</dbReference>
<feature type="domain" description="Heat-inducible transcription repressor HrcA C-terminal" evidence="6">
    <location>
        <begin position="105"/>
        <end position="325"/>
    </location>
</feature>
<feature type="domain" description="Winged helix-turn-helix transcription repressor HrcA DNA-binding" evidence="7">
    <location>
        <begin position="3"/>
        <end position="74"/>
    </location>
</feature>
<dbReference type="InterPro" id="IPR029016">
    <property type="entry name" value="GAF-like_dom_sf"/>
</dbReference>
<dbReference type="AlphaFoldDB" id="A0A1M5Z4L7"/>
<dbReference type="PIRSF" id="PIRSF005485">
    <property type="entry name" value="HrcA"/>
    <property type="match status" value="1"/>
</dbReference>
<evidence type="ECO:0000256" key="2">
    <source>
        <dbReference type="ARBA" id="ARBA00023015"/>
    </source>
</evidence>
<dbReference type="InterPro" id="IPR002571">
    <property type="entry name" value="HrcA"/>
</dbReference>
<dbReference type="NCBIfam" id="TIGR00331">
    <property type="entry name" value="hrcA"/>
    <property type="match status" value="1"/>
</dbReference>
<evidence type="ECO:0000256" key="5">
    <source>
        <dbReference type="HAMAP-Rule" id="MF_00081"/>
    </source>
</evidence>
<evidence type="ECO:0000259" key="7">
    <source>
        <dbReference type="Pfam" id="PF03444"/>
    </source>
</evidence>
<dbReference type="RefSeq" id="WP_073081147.1">
    <property type="nucleotide sequence ID" value="NZ_FQXV01000013.1"/>
</dbReference>
<comment type="similarity">
    <text evidence="5">Belongs to the HrcA family.</text>
</comment>
<dbReference type="HAMAP" id="MF_00081">
    <property type="entry name" value="HrcA"/>
    <property type="match status" value="1"/>
</dbReference>
<name>A0A1M5Z4L7_9FIRM</name>
<dbReference type="EMBL" id="FQXV01000013">
    <property type="protein sequence ID" value="SHI19192.1"/>
    <property type="molecule type" value="Genomic_DNA"/>
</dbReference>
<dbReference type="Gene3D" id="3.30.450.40">
    <property type="match status" value="1"/>
</dbReference>
<evidence type="ECO:0000256" key="3">
    <source>
        <dbReference type="ARBA" id="ARBA00023016"/>
    </source>
</evidence>
<evidence type="ECO:0000256" key="1">
    <source>
        <dbReference type="ARBA" id="ARBA00022491"/>
    </source>
</evidence>
<evidence type="ECO:0000256" key="4">
    <source>
        <dbReference type="ARBA" id="ARBA00023163"/>
    </source>
</evidence>
<organism evidence="8 9">
    <name type="scientific">Sporobacter termitidis DSM 10068</name>
    <dbReference type="NCBI Taxonomy" id="1123282"/>
    <lineage>
        <taxon>Bacteria</taxon>
        <taxon>Bacillati</taxon>
        <taxon>Bacillota</taxon>
        <taxon>Clostridia</taxon>
        <taxon>Eubacteriales</taxon>
        <taxon>Oscillospiraceae</taxon>
        <taxon>Sporobacter</taxon>
    </lineage>
</organism>
<dbReference type="InterPro" id="IPR005104">
    <property type="entry name" value="WHTH_HrcA_DNA-bd"/>
</dbReference>
<sequence>MDLGERKKRILRAVIDQYVETAEPVGSKAIAGDIGMNVSPATIRNEMAELESMGLLEQPHTSAGRIPTPQGYRMYVNELMRQHRLSLEETETINRTLKSRIQQLDKLLTDVGRLTSQLVSLPAYALSAAASIVTVSRFDIIYVDPNTFIVVAMLSNKTVKNKLVQLPFPTEQGTLTKLATLFNASFTNITEDRITTQLISSTERAAGDEMGIVAVIAGFAIELLYETKLRETHIAGTSNLLEYPEYRDVEKAQRLLRYLSDEEELLRLPGPAPEDSGGMKITIGPENLAEELRDSSVIVARYDAGDDMQGLIGVVGPTRMDYSKVAARLGYIARGLSWLLSGGDKPPGSLAEGHDKSPP</sequence>